<dbReference type="GO" id="GO:0009898">
    <property type="term" value="C:cytoplasmic side of plasma membrane"/>
    <property type="evidence" value="ECO:0007669"/>
    <property type="project" value="TreeGrafter"/>
</dbReference>
<dbReference type="GO" id="GO:0000815">
    <property type="term" value="C:ESCRT III complex"/>
    <property type="evidence" value="ECO:0007669"/>
    <property type="project" value="TreeGrafter"/>
</dbReference>
<protein>
    <recommendedName>
        <fullName evidence="6">Charged multivesicular body protein 7</fullName>
    </recommendedName>
</protein>
<dbReference type="Pfam" id="PF03357">
    <property type="entry name" value="Snf7"/>
    <property type="match status" value="1"/>
</dbReference>
<name>A0AA38MTA2_9CUCU</name>
<keyword evidence="5" id="KW-1185">Reference proteome</keyword>
<accession>A0AA38MTA2</accession>
<dbReference type="Pfam" id="PF25880">
    <property type="entry name" value="WHD_CHMP7_1st"/>
    <property type="match status" value="1"/>
</dbReference>
<evidence type="ECO:0000313" key="4">
    <source>
        <dbReference type="EMBL" id="KAJ3666488.1"/>
    </source>
</evidence>
<dbReference type="GO" id="GO:0032511">
    <property type="term" value="P:late endosome to vacuole transport via multivesicular body sorting pathway"/>
    <property type="evidence" value="ECO:0007669"/>
    <property type="project" value="TreeGrafter"/>
</dbReference>
<evidence type="ECO:0000313" key="5">
    <source>
        <dbReference type="Proteomes" id="UP001168821"/>
    </source>
</evidence>
<gene>
    <name evidence="4" type="ORF">Zmor_001929</name>
</gene>
<organism evidence="4 5">
    <name type="scientific">Zophobas morio</name>
    <dbReference type="NCBI Taxonomy" id="2755281"/>
    <lineage>
        <taxon>Eukaryota</taxon>
        <taxon>Metazoa</taxon>
        <taxon>Ecdysozoa</taxon>
        <taxon>Arthropoda</taxon>
        <taxon>Hexapoda</taxon>
        <taxon>Insecta</taxon>
        <taxon>Pterygota</taxon>
        <taxon>Neoptera</taxon>
        <taxon>Endopterygota</taxon>
        <taxon>Coleoptera</taxon>
        <taxon>Polyphaga</taxon>
        <taxon>Cucujiformia</taxon>
        <taxon>Tenebrionidae</taxon>
        <taxon>Zophobas</taxon>
    </lineage>
</organism>
<evidence type="ECO:0008006" key="6">
    <source>
        <dbReference type="Google" id="ProtNLM"/>
    </source>
</evidence>
<dbReference type="InterPro" id="IPR005024">
    <property type="entry name" value="Snf7_fam"/>
</dbReference>
<sequence>MLNIPDDKLPQEFKDEARLDSLYSPFRSRTVNPRDWDTKISSWKHLISLYCVNNQVYSFSLVQLKKLFVRNGRPPSCFDTVLEELVKQGDLQYFEDFTKESPKTWSGWATNLLVTKPLSWSFNTVKKSLFSSHINPDRIYVNIGVVHSEAQKILTTIPGKHRNKVMNFSEFLKLIARNESQGEDVKLLLHYLIQEKKADLKNVQKDGDAESLLVKIGYQDKVITPISETDVSLYVLQQNEIVLTRHVEDLEDEVMYCIKEVKAHLLKGHRLLAKTCLKKKHEIQKRLTHKTNALHNVQVLLERIKDAQTDAEVWQSYKQALSAFNTNIKETGLSEDAIEDTMLKLGEILDIHEDIQTSISKPVIAEDEDLEEELEELMKTEDKSESGISSDLDEQLAKLDISDLPKVPSANVSVQEAL</sequence>
<reference evidence="4" key="1">
    <citation type="journal article" date="2023" name="G3 (Bethesda)">
        <title>Whole genome assemblies of Zophobas morio and Tenebrio molitor.</title>
        <authorList>
            <person name="Kaur S."/>
            <person name="Stinson S.A."/>
            <person name="diCenzo G.C."/>
        </authorList>
    </citation>
    <scope>NUCLEOTIDE SEQUENCE</scope>
    <source>
        <strain evidence="4">QUZm001</strain>
    </source>
</reference>
<dbReference type="PANTHER" id="PTHR22761">
    <property type="entry name" value="CHARGED MULTIVESICULAR BODY PROTEIN"/>
    <property type="match status" value="1"/>
</dbReference>
<keyword evidence="3" id="KW-0967">Endosome</keyword>
<dbReference type="GO" id="GO:0005771">
    <property type="term" value="C:multivesicular body"/>
    <property type="evidence" value="ECO:0007669"/>
    <property type="project" value="TreeGrafter"/>
</dbReference>
<dbReference type="GO" id="GO:0006900">
    <property type="term" value="P:vesicle budding from membrane"/>
    <property type="evidence" value="ECO:0007669"/>
    <property type="project" value="TreeGrafter"/>
</dbReference>
<comment type="similarity">
    <text evidence="2">Belongs to the SNF7 family.</text>
</comment>
<proteinExistence type="inferred from homology"/>
<dbReference type="AlphaFoldDB" id="A0AA38MTA2"/>
<evidence type="ECO:0000256" key="2">
    <source>
        <dbReference type="ARBA" id="ARBA00006190"/>
    </source>
</evidence>
<evidence type="ECO:0000256" key="1">
    <source>
        <dbReference type="ARBA" id="ARBA00004177"/>
    </source>
</evidence>
<evidence type="ECO:0000256" key="3">
    <source>
        <dbReference type="ARBA" id="ARBA00022753"/>
    </source>
</evidence>
<comment type="caution">
    <text evidence="4">The sequence shown here is derived from an EMBL/GenBank/DDBJ whole genome shotgun (WGS) entry which is preliminary data.</text>
</comment>
<dbReference type="PANTHER" id="PTHR22761:SF10">
    <property type="entry name" value="GH13992P"/>
    <property type="match status" value="1"/>
</dbReference>
<dbReference type="EMBL" id="JALNTZ010000001">
    <property type="protein sequence ID" value="KAJ3666488.1"/>
    <property type="molecule type" value="Genomic_DNA"/>
</dbReference>
<dbReference type="Proteomes" id="UP001168821">
    <property type="component" value="Unassembled WGS sequence"/>
</dbReference>
<comment type="subcellular location">
    <subcellularLocation>
        <location evidence="1">Endosome</location>
    </subcellularLocation>
</comment>